<keyword evidence="1" id="KW-1133">Transmembrane helix</keyword>
<feature type="transmembrane region" description="Helical" evidence="1">
    <location>
        <begin position="6"/>
        <end position="30"/>
    </location>
</feature>
<keyword evidence="3" id="KW-1185">Reference proteome</keyword>
<name>A0A0B7NB30_9FUNG</name>
<dbReference type="AlphaFoldDB" id="A0A0B7NB30"/>
<evidence type="ECO:0000313" key="3">
    <source>
        <dbReference type="Proteomes" id="UP000054107"/>
    </source>
</evidence>
<dbReference type="EMBL" id="LN732614">
    <property type="protein sequence ID" value="CEP15705.1"/>
    <property type="molecule type" value="Genomic_DNA"/>
</dbReference>
<protein>
    <submittedName>
        <fullName evidence="2">Uncharacterized protein</fullName>
    </submittedName>
</protein>
<accession>A0A0B7NB30</accession>
<evidence type="ECO:0000256" key="1">
    <source>
        <dbReference type="SAM" id="Phobius"/>
    </source>
</evidence>
<keyword evidence="1" id="KW-0812">Transmembrane</keyword>
<reference evidence="2 3" key="1">
    <citation type="submission" date="2014-09" db="EMBL/GenBank/DDBJ databases">
        <authorList>
            <person name="Ellenberger Sabrina"/>
        </authorList>
    </citation>
    <scope>NUCLEOTIDE SEQUENCE [LARGE SCALE GENOMIC DNA]</scope>
    <source>
        <strain evidence="2 3">CBS 412.66</strain>
    </source>
</reference>
<evidence type="ECO:0000313" key="2">
    <source>
        <dbReference type="EMBL" id="CEP15705.1"/>
    </source>
</evidence>
<sequence>MSSTNAQLLLYSTLVCAHSFYFIFVNLASLPKPAESPTRRVLDQRDYCDYIVYLDPDAFDELLKEFKKQHPVASKSWSPKIFWP</sequence>
<keyword evidence="1" id="KW-0472">Membrane</keyword>
<proteinExistence type="predicted"/>
<dbReference type="Proteomes" id="UP000054107">
    <property type="component" value="Unassembled WGS sequence"/>
</dbReference>
<organism evidence="2 3">
    <name type="scientific">Parasitella parasitica</name>
    <dbReference type="NCBI Taxonomy" id="35722"/>
    <lineage>
        <taxon>Eukaryota</taxon>
        <taxon>Fungi</taxon>
        <taxon>Fungi incertae sedis</taxon>
        <taxon>Mucoromycota</taxon>
        <taxon>Mucoromycotina</taxon>
        <taxon>Mucoromycetes</taxon>
        <taxon>Mucorales</taxon>
        <taxon>Mucorineae</taxon>
        <taxon>Mucoraceae</taxon>
        <taxon>Parasitella</taxon>
    </lineage>
</organism>
<gene>
    <name evidence="2" type="primary">PARPA_09945.1 scaffold 39144</name>
</gene>